<keyword evidence="2" id="KW-1185">Reference proteome</keyword>
<proteinExistence type="predicted"/>
<reference evidence="1 2" key="1">
    <citation type="submission" date="2020-04" db="EMBL/GenBank/DDBJ databases">
        <title>Description of novel Gluconacetobacter.</title>
        <authorList>
            <person name="Sombolestani A."/>
        </authorList>
    </citation>
    <scope>NUCLEOTIDE SEQUENCE [LARGE SCALE GENOMIC DNA]</scope>
    <source>
        <strain evidence="1 2">LMG 27800</strain>
    </source>
</reference>
<name>A0A7W4PQ55_9PROT</name>
<dbReference type="Proteomes" id="UP000540556">
    <property type="component" value="Unassembled WGS sequence"/>
</dbReference>
<gene>
    <name evidence="1" type="ORF">HLH27_14275</name>
</gene>
<sequence length="56" mass="5885">MPVESIAILNAAPARAAALRPVWGAGGILRPFLPLHAGHPAGTAGRLLLHSHRTRF</sequence>
<protein>
    <submittedName>
        <fullName evidence="1">Uncharacterized protein</fullName>
    </submittedName>
</protein>
<comment type="caution">
    <text evidence="1">The sequence shown here is derived from an EMBL/GenBank/DDBJ whole genome shotgun (WGS) entry which is preliminary data.</text>
</comment>
<evidence type="ECO:0000313" key="2">
    <source>
        <dbReference type="Proteomes" id="UP000540556"/>
    </source>
</evidence>
<dbReference type="AlphaFoldDB" id="A0A7W4PQ55"/>
<organism evidence="1 2">
    <name type="scientific">Gluconacetobacter takamatsuzukensis</name>
    <dbReference type="NCBI Taxonomy" id="1286190"/>
    <lineage>
        <taxon>Bacteria</taxon>
        <taxon>Pseudomonadati</taxon>
        <taxon>Pseudomonadota</taxon>
        <taxon>Alphaproteobacteria</taxon>
        <taxon>Acetobacterales</taxon>
        <taxon>Acetobacteraceae</taxon>
        <taxon>Gluconacetobacter</taxon>
    </lineage>
</organism>
<dbReference type="RefSeq" id="WP_182950709.1">
    <property type="nucleotide sequence ID" value="NZ_JABEQK010000012.1"/>
</dbReference>
<evidence type="ECO:0000313" key="1">
    <source>
        <dbReference type="EMBL" id="MBB2206170.1"/>
    </source>
</evidence>
<accession>A0A7W4PQ55</accession>
<dbReference type="EMBL" id="JABEQK010000012">
    <property type="protein sequence ID" value="MBB2206170.1"/>
    <property type="molecule type" value="Genomic_DNA"/>
</dbReference>